<accession>B9TAR8</accession>
<reference evidence="2" key="1">
    <citation type="journal article" date="2010" name="Nat. Biotechnol.">
        <title>Draft genome sequence of the oilseed species Ricinus communis.</title>
        <authorList>
            <person name="Chan A.P."/>
            <person name="Crabtree J."/>
            <person name="Zhao Q."/>
            <person name="Lorenzi H."/>
            <person name="Orvis J."/>
            <person name="Puiu D."/>
            <person name="Melake-Berhan A."/>
            <person name="Jones K.M."/>
            <person name="Redman J."/>
            <person name="Chen G."/>
            <person name="Cahoon E.B."/>
            <person name="Gedil M."/>
            <person name="Stanke M."/>
            <person name="Haas B.J."/>
            <person name="Wortman J.R."/>
            <person name="Fraser-Liggett C.M."/>
            <person name="Ravel J."/>
            <person name="Rabinowicz P.D."/>
        </authorList>
    </citation>
    <scope>NUCLEOTIDE SEQUENCE [LARGE SCALE GENOMIC DNA]</scope>
    <source>
        <strain evidence="2">cv. Hale</strain>
    </source>
</reference>
<protein>
    <submittedName>
        <fullName evidence="1">Uncharacterized protein</fullName>
    </submittedName>
</protein>
<organism evidence="1 2">
    <name type="scientific">Ricinus communis</name>
    <name type="common">Castor bean</name>
    <dbReference type="NCBI Taxonomy" id="3988"/>
    <lineage>
        <taxon>Eukaryota</taxon>
        <taxon>Viridiplantae</taxon>
        <taxon>Streptophyta</taxon>
        <taxon>Embryophyta</taxon>
        <taxon>Tracheophyta</taxon>
        <taxon>Spermatophyta</taxon>
        <taxon>Magnoliopsida</taxon>
        <taxon>eudicotyledons</taxon>
        <taxon>Gunneridae</taxon>
        <taxon>Pentapetalae</taxon>
        <taxon>rosids</taxon>
        <taxon>fabids</taxon>
        <taxon>Malpighiales</taxon>
        <taxon>Euphorbiaceae</taxon>
        <taxon>Acalyphoideae</taxon>
        <taxon>Acalypheae</taxon>
        <taxon>Ricinus</taxon>
    </lineage>
</organism>
<dbReference type="InParanoid" id="B9TAR8"/>
<dbReference type="Proteomes" id="UP000008311">
    <property type="component" value="Unassembled WGS sequence"/>
</dbReference>
<dbReference type="AlphaFoldDB" id="B9TAR8"/>
<evidence type="ECO:0000313" key="1">
    <source>
        <dbReference type="EMBL" id="EEF27046.1"/>
    </source>
</evidence>
<evidence type="ECO:0000313" key="2">
    <source>
        <dbReference type="Proteomes" id="UP000008311"/>
    </source>
</evidence>
<gene>
    <name evidence="1" type="ORF">RCOM_2053370</name>
</gene>
<name>B9TAR8_RICCO</name>
<proteinExistence type="predicted"/>
<keyword evidence="2" id="KW-1185">Reference proteome</keyword>
<dbReference type="EMBL" id="EQ975905">
    <property type="protein sequence ID" value="EEF27046.1"/>
    <property type="molecule type" value="Genomic_DNA"/>
</dbReference>
<sequence>MERSPHAMHEEWNTYPFLSRFCEARATASLKEKLPLLLKARVKRRVANAAPQSNYQTYPCGGA</sequence>